<dbReference type="InterPro" id="IPR016181">
    <property type="entry name" value="Acyl_CoA_acyltransferase"/>
</dbReference>
<dbReference type="PANTHER" id="PTHR39173">
    <property type="entry name" value="ACETYLTRANSFERASE"/>
    <property type="match status" value="1"/>
</dbReference>
<keyword evidence="3" id="KW-1185">Reference proteome</keyword>
<dbReference type="Proteomes" id="UP001566476">
    <property type="component" value="Unassembled WGS sequence"/>
</dbReference>
<dbReference type="SUPFAM" id="SSF55729">
    <property type="entry name" value="Acyl-CoA N-acyltransferases (Nat)"/>
    <property type="match status" value="1"/>
</dbReference>
<feature type="domain" description="N-acetyltransferase" evidence="1">
    <location>
        <begin position="1"/>
        <end position="149"/>
    </location>
</feature>
<name>A0ABV4I603_9ACTN</name>
<dbReference type="EMBL" id="JBGGTQ010000009">
    <property type="protein sequence ID" value="MEZ0494114.1"/>
    <property type="molecule type" value="Genomic_DNA"/>
</dbReference>
<evidence type="ECO:0000259" key="1">
    <source>
        <dbReference type="PROSITE" id="PS51186"/>
    </source>
</evidence>
<dbReference type="PANTHER" id="PTHR39173:SF1">
    <property type="entry name" value="ACETYLTRANSFERASE"/>
    <property type="match status" value="1"/>
</dbReference>
<accession>A0ABV4I603</accession>
<proteinExistence type="predicted"/>
<protein>
    <submittedName>
        <fullName evidence="2">GNAT family N-acetyltransferase</fullName>
    </submittedName>
</protein>
<sequence>MRAGEWDDHPAYAGVAGTDDAQFDDWVDRLAADAREGTPRPEGFVPSTNLWWVEGAEYLGRVQVRHRLTPRLRDLGGHVGYWIVPAARRRGHATRMLAAALPVANALGLECVLVTCDDDNVASRKVIEANGGLFQERRGVKLRFWVPTG</sequence>
<dbReference type="Gene3D" id="3.40.630.30">
    <property type="match status" value="1"/>
</dbReference>
<evidence type="ECO:0000313" key="2">
    <source>
        <dbReference type="EMBL" id="MEZ0494114.1"/>
    </source>
</evidence>
<dbReference type="RefSeq" id="WP_370720416.1">
    <property type="nucleotide sequence ID" value="NZ_JBGGTQ010000009.1"/>
</dbReference>
<reference evidence="2 3" key="1">
    <citation type="submission" date="2024-07" db="EMBL/GenBank/DDBJ databases">
        <authorList>
            <person name="Thanompreechachai J."/>
            <person name="Duangmal K."/>
        </authorList>
    </citation>
    <scope>NUCLEOTIDE SEQUENCE [LARGE SCALE GENOMIC DNA]</scope>
    <source>
        <strain evidence="2 3">TBRC 1896</strain>
    </source>
</reference>
<organism evidence="2 3">
    <name type="scientific">Kineococcus mangrovi</name>
    <dbReference type="NCBI Taxonomy" id="1660183"/>
    <lineage>
        <taxon>Bacteria</taxon>
        <taxon>Bacillati</taxon>
        <taxon>Actinomycetota</taxon>
        <taxon>Actinomycetes</taxon>
        <taxon>Kineosporiales</taxon>
        <taxon>Kineosporiaceae</taxon>
        <taxon>Kineococcus</taxon>
    </lineage>
</organism>
<dbReference type="InterPro" id="IPR000182">
    <property type="entry name" value="GNAT_dom"/>
</dbReference>
<dbReference type="PROSITE" id="PS51186">
    <property type="entry name" value="GNAT"/>
    <property type="match status" value="1"/>
</dbReference>
<comment type="caution">
    <text evidence="2">The sequence shown here is derived from an EMBL/GenBank/DDBJ whole genome shotgun (WGS) entry which is preliminary data.</text>
</comment>
<gene>
    <name evidence="2" type="ORF">AB2L28_17905</name>
</gene>
<dbReference type="Pfam" id="PF13302">
    <property type="entry name" value="Acetyltransf_3"/>
    <property type="match status" value="1"/>
</dbReference>
<evidence type="ECO:0000313" key="3">
    <source>
        <dbReference type="Proteomes" id="UP001566476"/>
    </source>
</evidence>